<dbReference type="GO" id="GO:0005886">
    <property type="term" value="C:plasma membrane"/>
    <property type="evidence" value="ECO:0007669"/>
    <property type="project" value="UniProtKB-SubCell"/>
</dbReference>
<feature type="transmembrane region" description="Helical" evidence="8">
    <location>
        <begin position="283"/>
        <end position="301"/>
    </location>
</feature>
<dbReference type="RefSeq" id="WP_114928551.1">
    <property type="nucleotide sequence ID" value="NZ_CP031229.1"/>
</dbReference>
<dbReference type="OrthoDB" id="9768329at2"/>
<proteinExistence type="inferred from homology"/>
<dbReference type="GO" id="GO:0042773">
    <property type="term" value="P:ATP synthesis coupled electron transport"/>
    <property type="evidence" value="ECO:0007669"/>
    <property type="project" value="InterPro"/>
</dbReference>
<comment type="similarity">
    <text evidence="2">Belongs to the CPA3 antiporters (TC 2.A.63) subunit D family.</text>
</comment>
<keyword evidence="3" id="KW-1003">Cell membrane</keyword>
<feature type="transmembrane region" description="Helical" evidence="8">
    <location>
        <begin position="34"/>
        <end position="54"/>
    </location>
</feature>
<evidence type="ECO:0000256" key="6">
    <source>
        <dbReference type="ARBA" id="ARBA00023136"/>
    </source>
</evidence>
<feature type="transmembrane region" description="Helical" evidence="8">
    <location>
        <begin position="6"/>
        <end position="27"/>
    </location>
</feature>
<dbReference type="Pfam" id="PF00361">
    <property type="entry name" value="Proton_antipo_M"/>
    <property type="match status" value="1"/>
</dbReference>
<dbReference type="InterPro" id="IPR050586">
    <property type="entry name" value="CPA3_Na-H_Antiporter_D"/>
</dbReference>
<name>A0A345NNY4_9MICO</name>
<keyword evidence="5 8" id="KW-1133">Transmembrane helix</keyword>
<feature type="transmembrane region" description="Helical" evidence="8">
    <location>
        <begin position="414"/>
        <end position="435"/>
    </location>
</feature>
<dbReference type="NCBIfam" id="NF009308">
    <property type="entry name" value="PRK12665.1"/>
    <property type="match status" value="1"/>
</dbReference>
<dbReference type="InterPro" id="IPR003918">
    <property type="entry name" value="NADH_UbQ_OxRdtase"/>
</dbReference>
<keyword evidence="6 8" id="KW-0472">Membrane</keyword>
<feature type="transmembrane region" description="Helical" evidence="8">
    <location>
        <begin position="308"/>
        <end position="330"/>
    </location>
</feature>
<comment type="subcellular location">
    <subcellularLocation>
        <location evidence="1">Cell membrane</location>
        <topology evidence="1">Multi-pass membrane protein</topology>
    </subcellularLocation>
    <subcellularLocation>
        <location evidence="7">Membrane</location>
        <topology evidence="7">Multi-pass membrane protein</topology>
    </subcellularLocation>
</comment>
<sequence>MTTPYAWVVPLMVVLPLVGAGLALAAARRTGVQRIISMSVLGTMLVLAGVLLWAADQLGPQVVYVGGWTPWEGIVLVVDRLSALMVIVSTTVTMGVLGYSIGQGRSSFDDESDGHSPLPVFHPTILVLAAGVTTTFVSGDLFHLYVGFEMLLAASFVLLTLGGTVERVRAGTTYVLVSLLSSMIFLIAISMVYAATGTINLALLAQRTGDLPPSTVAVLHVMLLLGFAVKAAVFPMSGWLPDSYPTAPAPVTAVFAGLLTKVGIYAMIRTQTLLFPTTRFDDVLLWAALLTMVVGILGAIVQDDIKRMLSYTLVSHIGFMLFGIAVGSTIGLAAAIFYVIHHILIQTTLFLVTGLIERVGGSSDTARLGDLAAISPVVGVLFFVPAMNLAGIPPFTGFLGKVGLIQAGVDAGTWLSYVVVAGAVVTSLLTLYAVARVWARAFWSENPRGITGQGPVRGGHHEALGLGVLVPTSGLVAVTVALTVVAGPLYDMTTRAAVDLMLREPYLQAVLGAGAGL</sequence>
<keyword evidence="4 7" id="KW-0812">Transmembrane</keyword>
<feature type="transmembrane region" description="Helical" evidence="8">
    <location>
        <begin position="247"/>
        <end position="268"/>
    </location>
</feature>
<dbReference type="EMBL" id="CP031229">
    <property type="protein sequence ID" value="AXH96742.1"/>
    <property type="molecule type" value="Genomic_DNA"/>
</dbReference>
<dbReference type="InterPro" id="IPR001750">
    <property type="entry name" value="ND/Mrp_TM"/>
</dbReference>
<gene>
    <name evidence="10" type="ORF">DV701_11985</name>
</gene>
<evidence type="ECO:0000256" key="5">
    <source>
        <dbReference type="ARBA" id="ARBA00022989"/>
    </source>
</evidence>
<evidence type="ECO:0000256" key="4">
    <source>
        <dbReference type="ARBA" id="ARBA00022692"/>
    </source>
</evidence>
<feature type="domain" description="NADH:quinone oxidoreductase/Mrp antiporter transmembrane" evidence="9">
    <location>
        <begin position="138"/>
        <end position="425"/>
    </location>
</feature>
<evidence type="ECO:0000313" key="10">
    <source>
        <dbReference type="EMBL" id="AXH96742.1"/>
    </source>
</evidence>
<dbReference type="PANTHER" id="PTHR42703">
    <property type="entry name" value="NADH DEHYDROGENASE"/>
    <property type="match status" value="1"/>
</dbReference>
<evidence type="ECO:0000313" key="11">
    <source>
        <dbReference type="Proteomes" id="UP000253790"/>
    </source>
</evidence>
<dbReference type="KEGG" id="orn:DV701_11985"/>
<feature type="transmembrane region" description="Helical" evidence="8">
    <location>
        <begin position="336"/>
        <end position="356"/>
    </location>
</feature>
<feature type="transmembrane region" description="Helical" evidence="8">
    <location>
        <begin position="74"/>
        <end position="99"/>
    </location>
</feature>
<feature type="transmembrane region" description="Helical" evidence="8">
    <location>
        <begin position="120"/>
        <end position="138"/>
    </location>
</feature>
<accession>A0A345NNY4</accession>
<dbReference type="PRINTS" id="PR01437">
    <property type="entry name" value="NUOXDRDTASE4"/>
</dbReference>
<evidence type="ECO:0000256" key="7">
    <source>
        <dbReference type="RuleBase" id="RU000320"/>
    </source>
</evidence>
<evidence type="ECO:0000256" key="2">
    <source>
        <dbReference type="ARBA" id="ARBA00005346"/>
    </source>
</evidence>
<dbReference type="GO" id="GO:0008137">
    <property type="term" value="F:NADH dehydrogenase (ubiquinone) activity"/>
    <property type="evidence" value="ECO:0007669"/>
    <property type="project" value="InterPro"/>
</dbReference>
<organism evidence="10 11">
    <name type="scientific">Ornithinimicrobium avium</name>
    <dbReference type="NCBI Taxonomy" id="2283195"/>
    <lineage>
        <taxon>Bacteria</taxon>
        <taxon>Bacillati</taxon>
        <taxon>Actinomycetota</taxon>
        <taxon>Actinomycetes</taxon>
        <taxon>Micrococcales</taxon>
        <taxon>Ornithinimicrobiaceae</taxon>
        <taxon>Ornithinimicrobium</taxon>
    </lineage>
</organism>
<feature type="transmembrane region" description="Helical" evidence="8">
    <location>
        <begin position="216"/>
        <end position="235"/>
    </location>
</feature>
<evidence type="ECO:0000256" key="3">
    <source>
        <dbReference type="ARBA" id="ARBA00022475"/>
    </source>
</evidence>
<dbReference type="Proteomes" id="UP000253790">
    <property type="component" value="Chromosome"/>
</dbReference>
<feature type="transmembrane region" description="Helical" evidence="8">
    <location>
        <begin position="144"/>
        <end position="162"/>
    </location>
</feature>
<evidence type="ECO:0000259" key="9">
    <source>
        <dbReference type="Pfam" id="PF00361"/>
    </source>
</evidence>
<evidence type="ECO:0000256" key="1">
    <source>
        <dbReference type="ARBA" id="ARBA00004651"/>
    </source>
</evidence>
<keyword evidence="11" id="KW-1185">Reference proteome</keyword>
<reference evidence="10 11" key="1">
    <citation type="submission" date="2018-07" db="EMBL/GenBank/DDBJ databases">
        <title>Complete genome sequencing of Ornithinimicrobium sp. AMA3305.</title>
        <authorList>
            <person name="Bae J.-W."/>
        </authorList>
    </citation>
    <scope>NUCLEOTIDE SEQUENCE [LARGE SCALE GENOMIC DNA]</scope>
    <source>
        <strain evidence="10 11">AMA3305</strain>
    </source>
</reference>
<feature type="transmembrane region" description="Helical" evidence="8">
    <location>
        <begin position="368"/>
        <end position="394"/>
    </location>
</feature>
<feature type="transmembrane region" description="Helical" evidence="8">
    <location>
        <begin position="463"/>
        <end position="490"/>
    </location>
</feature>
<dbReference type="PANTHER" id="PTHR42703:SF1">
    <property type="entry name" value="NA(+)_H(+) ANTIPORTER SUBUNIT D1"/>
    <property type="match status" value="1"/>
</dbReference>
<evidence type="ECO:0000256" key="8">
    <source>
        <dbReference type="SAM" id="Phobius"/>
    </source>
</evidence>
<protein>
    <submittedName>
        <fullName evidence="10">Na+/H+ antiporter subunit D</fullName>
    </submittedName>
</protein>
<feature type="transmembrane region" description="Helical" evidence="8">
    <location>
        <begin position="174"/>
        <end position="196"/>
    </location>
</feature>
<dbReference type="AlphaFoldDB" id="A0A345NNY4"/>